<evidence type="ECO:0000313" key="3">
    <source>
        <dbReference type="Proteomes" id="UP000678679"/>
    </source>
</evidence>
<organism evidence="2 3">
    <name type="scientific">Flammeovirga yaeyamensis</name>
    <dbReference type="NCBI Taxonomy" id="367791"/>
    <lineage>
        <taxon>Bacteria</taxon>
        <taxon>Pseudomonadati</taxon>
        <taxon>Bacteroidota</taxon>
        <taxon>Cytophagia</taxon>
        <taxon>Cytophagales</taxon>
        <taxon>Flammeovirgaceae</taxon>
        <taxon>Flammeovirga</taxon>
    </lineage>
</organism>
<dbReference type="RefSeq" id="WP_066216445.1">
    <property type="nucleotide sequence ID" value="NZ_CP076133.1"/>
</dbReference>
<dbReference type="EMBL" id="CP076133">
    <property type="protein sequence ID" value="QWG05061.1"/>
    <property type="molecule type" value="Genomic_DNA"/>
</dbReference>
<protein>
    <submittedName>
        <fullName evidence="2">Uncharacterized protein</fullName>
    </submittedName>
</protein>
<sequence length="69" mass="8157">MKNIILFICVLFATSFYANASSIEILERETKIVKGEPTTTVVVVKKKRRVKRRAVRKRVRARQIRRNRL</sequence>
<feature type="signal peptide" evidence="1">
    <location>
        <begin position="1"/>
        <end position="20"/>
    </location>
</feature>
<accession>A0AAX1NDL9</accession>
<feature type="chain" id="PRO_5044027411" evidence="1">
    <location>
        <begin position="21"/>
        <end position="69"/>
    </location>
</feature>
<evidence type="ECO:0000313" key="2">
    <source>
        <dbReference type="EMBL" id="QWG05061.1"/>
    </source>
</evidence>
<dbReference type="AlphaFoldDB" id="A0AAX1NDL9"/>
<proteinExistence type="predicted"/>
<dbReference type="Proteomes" id="UP000678679">
    <property type="component" value="Chromosome 2"/>
</dbReference>
<name>A0AAX1NDL9_9BACT</name>
<reference evidence="2 3" key="1">
    <citation type="submission" date="2021-05" db="EMBL/GenBank/DDBJ databases">
        <title>Comparative genomic studies on the polysaccharide-degrading batcterial strains of the Flammeovirga genus.</title>
        <authorList>
            <person name="Zewei F."/>
            <person name="Zheng Z."/>
            <person name="Yu L."/>
            <person name="Ruyue G."/>
            <person name="Yanhong M."/>
            <person name="Yuanyuan C."/>
            <person name="Jingyan G."/>
            <person name="Wenjun H."/>
        </authorList>
    </citation>
    <scope>NUCLEOTIDE SEQUENCE [LARGE SCALE GENOMIC DNA]</scope>
    <source>
        <strain evidence="2 3">NBRC:100898</strain>
    </source>
</reference>
<keyword evidence="3" id="KW-1185">Reference proteome</keyword>
<dbReference type="KEGG" id="fya:KMW28_21800"/>
<evidence type="ECO:0000256" key="1">
    <source>
        <dbReference type="SAM" id="SignalP"/>
    </source>
</evidence>
<keyword evidence="1" id="KW-0732">Signal</keyword>
<gene>
    <name evidence="2" type="ORF">KMW28_21800</name>
</gene>